<keyword evidence="3" id="KW-0456">Lyase</keyword>
<reference evidence="5 6" key="1">
    <citation type="submission" date="2024-06" db="EMBL/GenBank/DDBJ databases">
        <title>The Natural Products Discovery Center: Release of the First 8490 Sequenced Strains for Exploring Actinobacteria Biosynthetic Diversity.</title>
        <authorList>
            <person name="Kalkreuter E."/>
            <person name="Kautsar S.A."/>
            <person name="Yang D."/>
            <person name="Bader C.D."/>
            <person name="Teijaro C.N."/>
            <person name="Fluegel L."/>
            <person name="Davis C.M."/>
            <person name="Simpson J.R."/>
            <person name="Lauterbach L."/>
            <person name="Steele A.D."/>
            <person name="Gui C."/>
            <person name="Meng S."/>
            <person name="Li G."/>
            <person name="Viehrig K."/>
            <person name="Ye F."/>
            <person name="Su P."/>
            <person name="Kiefer A.F."/>
            <person name="Nichols A."/>
            <person name="Cepeda A.J."/>
            <person name="Yan W."/>
            <person name="Fan B."/>
            <person name="Jiang Y."/>
            <person name="Adhikari A."/>
            <person name="Zheng C.-J."/>
            <person name="Schuster L."/>
            <person name="Cowan T.M."/>
            <person name="Smanski M.J."/>
            <person name="Chevrette M.G."/>
            <person name="De Carvalho L.P.S."/>
            <person name="Shen B."/>
        </authorList>
    </citation>
    <scope>NUCLEOTIDE SEQUENCE [LARGE SCALE GENOMIC DNA]</scope>
    <source>
        <strain evidence="5 6">NPDC000234</strain>
    </source>
</reference>
<keyword evidence="6" id="KW-1185">Reference proteome</keyword>
<comment type="caution">
    <text evidence="5">The sequence shown here is derived from an EMBL/GenBank/DDBJ whole genome shotgun (WGS) entry which is preliminary data.</text>
</comment>
<dbReference type="Pfam" id="PF00291">
    <property type="entry name" value="PALP"/>
    <property type="match status" value="1"/>
</dbReference>
<evidence type="ECO:0000256" key="3">
    <source>
        <dbReference type="ARBA" id="ARBA00023239"/>
    </source>
</evidence>
<accession>A0ABV1WVB5</accession>
<comment type="cofactor">
    <cofactor evidence="1">
        <name>pyridoxal 5'-phosphate</name>
        <dbReference type="ChEBI" id="CHEBI:597326"/>
    </cofactor>
</comment>
<proteinExistence type="predicted"/>
<dbReference type="PANTHER" id="PTHR48078:SF6">
    <property type="entry name" value="L-THREONINE DEHYDRATASE CATABOLIC TDCB"/>
    <property type="match status" value="1"/>
</dbReference>
<name>A0ABV1WVB5_9ACTN</name>
<evidence type="ECO:0000256" key="2">
    <source>
        <dbReference type="ARBA" id="ARBA00022898"/>
    </source>
</evidence>
<evidence type="ECO:0000313" key="6">
    <source>
        <dbReference type="Proteomes" id="UP001474181"/>
    </source>
</evidence>
<dbReference type="InterPro" id="IPR001926">
    <property type="entry name" value="TrpB-like_PALP"/>
</dbReference>
<dbReference type="EMBL" id="JBEPEK010000084">
    <property type="protein sequence ID" value="MER7180673.1"/>
    <property type="molecule type" value="Genomic_DNA"/>
</dbReference>
<keyword evidence="2" id="KW-0663">Pyridoxal phosphate</keyword>
<evidence type="ECO:0000259" key="4">
    <source>
        <dbReference type="Pfam" id="PF00291"/>
    </source>
</evidence>
<dbReference type="PANTHER" id="PTHR48078">
    <property type="entry name" value="THREONINE DEHYDRATASE, MITOCHONDRIAL-RELATED"/>
    <property type="match status" value="1"/>
</dbReference>
<feature type="domain" description="Tryptophan synthase beta chain-like PALP" evidence="4">
    <location>
        <begin position="33"/>
        <end position="319"/>
    </location>
</feature>
<dbReference type="SUPFAM" id="SSF53686">
    <property type="entry name" value="Tryptophan synthase beta subunit-like PLP-dependent enzymes"/>
    <property type="match status" value="1"/>
</dbReference>
<dbReference type="InterPro" id="IPR036052">
    <property type="entry name" value="TrpB-like_PALP_sf"/>
</dbReference>
<evidence type="ECO:0000256" key="1">
    <source>
        <dbReference type="ARBA" id="ARBA00001933"/>
    </source>
</evidence>
<dbReference type="Proteomes" id="UP001474181">
    <property type="component" value="Unassembled WGS sequence"/>
</dbReference>
<organism evidence="5 6">
    <name type="scientific">Streptomyces hyaluromycini</name>
    <dbReference type="NCBI Taxonomy" id="1377993"/>
    <lineage>
        <taxon>Bacteria</taxon>
        <taxon>Bacillati</taxon>
        <taxon>Actinomycetota</taxon>
        <taxon>Actinomycetes</taxon>
        <taxon>Kitasatosporales</taxon>
        <taxon>Streptomycetaceae</taxon>
        <taxon>Streptomyces</taxon>
    </lineage>
</organism>
<sequence>MREYEGGIAAVGTGESRLGRDDVERAARRLAGRVWRTPVVRCDRLDALAGTRLWLKAENLQRGGSFKTRGALLAVERLAAAGSRGVVAQSTGNHAIAVALAARAIGLPAVLVLPEDAVPTKIDLIRETGAEIAFAGTVLAERTAMVERIQELRGYDVVDPYQDRDVVAGQGTATAELIAQIAAEGSRLDAVVVPIGGGSAIAGACLAAAGEGLAVVGAEPDAVPAFTAAVRAGEPVTVPAGHTIADGLRPDRIGSLPFDLAHRTVASVITVSEGAIEDALRAALLHARLLIEPAAATALAAALEHASSFGADVGVVLTGGNVEAGLVTSLLPGAGVPS</sequence>
<dbReference type="RefSeq" id="WP_350780890.1">
    <property type="nucleotide sequence ID" value="NZ_JBEPEK010000084.1"/>
</dbReference>
<dbReference type="Gene3D" id="3.40.50.1100">
    <property type="match status" value="2"/>
</dbReference>
<dbReference type="InterPro" id="IPR050147">
    <property type="entry name" value="Ser/Thr_Dehydratase"/>
</dbReference>
<gene>
    <name evidence="5" type="ORF">ABT404_14530</name>
</gene>
<evidence type="ECO:0000313" key="5">
    <source>
        <dbReference type="EMBL" id="MER7180673.1"/>
    </source>
</evidence>
<protein>
    <submittedName>
        <fullName evidence="5">Pyridoxal-phosphate dependent enzyme</fullName>
    </submittedName>
</protein>